<dbReference type="Gene3D" id="3.90.70.10">
    <property type="entry name" value="Cysteine proteinases"/>
    <property type="match status" value="2"/>
</dbReference>
<dbReference type="InterPro" id="IPR038765">
    <property type="entry name" value="Papain-like_cys_pep_sf"/>
</dbReference>
<dbReference type="InterPro" id="IPR013128">
    <property type="entry name" value="Peptidase_C1A"/>
</dbReference>
<keyword evidence="2" id="KW-0645">Protease</keyword>
<dbReference type="OrthoDB" id="10253408at2759"/>
<keyword evidence="3" id="KW-0865">Zymogen</keyword>
<evidence type="ECO:0007829" key="12">
    <source>
        <dbReference type="ProteomicsDB" id="A0A7I2V5M3"/>
    </source>
</evidence>
<evidence type="ECO:0000256" key="6">
    <source>
        <dbReference type="SAM" id="SignalP"/>
    </source>
</evidence>
<dbReference type="PANTHER" id="PTHR12411">
    <property type="entry name" value="CYSTEINE PROTEASE FAMILY C1-RELATED"/>
    <property type="match status" value="1"/>
</dbReference>
<evidence type="ECO:0000256" key="5">
    <source>
        <dbReference type="ARBA" id="ARBA00061596"/>
    </source>
</evidence>
<proteinExistence type="evidence at protein level"/>
<dbReference type="InterPro" id="IPR025660">
    <property type="entry name" value="Pept_his_AS"/>
</dbReference>
<reference evidence="9 10" key="1">
    <citation type="journal article" date="2001" name="Nature">
        <title>Initial sequencing and analysis of the human genome.</title>
        <authorList>
            <consortium name="International Human Genome Sequencing Consortium"/>
            <person name="Lander E.S."/>
            <person name="Linton L.M."/>
            <person name="Birren B."/>
            <person name="Nusbaum C."/>
            <person name="Zody M.C."/>
            <person name="Baldwin J."/>
            <person name="Devon K."/>
            <person name="Dewar K."/>
            <person name="Doyle M."/>
            <person name="FitzHugh W."/>
            <person name="Funke R."/>
            <person name="Gage D."/>
            <person name="Harris K."/>
            <person name="Heaford A."/>
            <person name="Howland J."/>
            <person name="Kann L."/>
            <person name="Lehoczky J."/>
            <person name="LeVine R."/>
            <person name="McEwan P."/>
            <person name="McKernan K."/>
            <person name="Meldrim J."/>
            <person name="Mesirov J.P."/>
            <person name="Miranda C."/>
            <person name="Morris W."/>
            <person name="Naylor J."/>
            <person name="Raymond C."/>
            <person name="Rosetti M."/>
            <person name="Santos R."/>
            <person name="Sheridan A."/>
            <person name="Sougnez C."/>
            <person name="Stange-Thomann N."/>
            <person name="Stojanovic N."/>
            <person name="Subramanian A."/>
            <person name="Wyman D."/>
            <person name="Rogers J."/>
            <person name="Sulston J."/>
            <person name="Ainscough R."/>
            <person name="Beck S."/>
            <person name="Bentley D."/>
            <person name="Burton J."/>
            <person name="Clee C."/>
            <person name="Carter N."/>
            <person name="Coulson A."/>
            <person name="Deadman R."/>
            <person name="Deloukas P."/>
            <person name="Dunham A."/>
            <person name="Dunham I."/>
            <person name="Durbin R."/>
            <person name="French L."/>
            <person name="Grafham D."/>
            <person name="Gregory S."/>
            <person name="Hubbard T."/>
            <person name="Humphray S."/>
            <person name="Hunt A."/>
            <person name="Jones M."/>
            <person name="Lloyd C."/>
            <person name="McMurray A."/>
            <person name="Matthews L."/>
            <person name="Mercer S."/>
            <person name="Milne S."/>
            <person name="Mullikin J.C."/>
            <person name="Mungall A."/>
            <person name="Plumb R."/>
            <person name="Ross M."/>
            <person name="Shownkeen R."/>
            <person name="Sims S."/>
            <person name="Waterston R.H."/>
            <person name="Wilson R.K."/>
            <person name="Hillier L.W."/>
            <person name="McPherson J.D."/>
            <person name="Marra M.A."/>
            <person name="Mardis E.R."/>
            <person name="Fulton L.A."/>
            <person name="Chinwalla A.T."/>
            <person name="Pepin K.H."/>
            <person name="Gish W.R."/>
            <person name="Chissoe S.L."/>
            <person name="Wendl M.C."/>
            <person name="Delehaunty K.D."/>
            <person name="Miner T.L."/>
            <person name="Delehaunty A."/>
            <person name="Kramer J.B."/>
            <person name="Cook L.L."/>
            <person name="Fulton R.S."/>
            <person name="Johnson D.L."/>
            <person name="Minx P.J."/>
            <person name="Clifton S.W."/>
            <person name="Hawkins T."/>
            <person name="Branscomb E."/>
            <person name="Predki P."/>
            <person name="Richardson P."/>
            <person name="Wenning S."/>
            <person name="Slezak T."/>
            <person name="Doggett N."/>
            <person name="Cheng J.F."/>
            <person name="Olsen A."/>
            <person name="Lucas S."/>
            <person name="Elkin C."/>
            <person name="Uberbacher E."/>
            <person name="Frazier M."/>
            <person name="Gibbs R.A."/>
            <person name="Muzny D.M."/>
            <person name="Scherer S.E."/>
            <person name="Bouck J.B."/>
            <person name="Sodergren E.J."/>
            <person name="Worley K.C."/>
            <person name="Rives C.M."/>
            <person name="Gorrell J.H."/>
            <person name="Metzker M.L."/>
            <person name="Naylor S.L."/>
            <person name="Kucherlapati R.S."/>
            <person name="Nelson D.L."/>
            <person name="Weinstock G.M."/>
            <person name="Sakaki Y."/>
            <person name="Fujiyama A."/>
            <person name="Hattori M."/>
            <person name="Yada T."/>
            <person name="Toyoda A."/>
            <person name="Itoh T."/>
            <person name="Kawagoe C."/>
            <person name="Watanabe H."/>
            <person name="Totoki Y."/>
            <person name="Taylor T."/>
            <person name="Weissenbach J."/>
            <person name="Heilig R."/>
            <person name="Saurin W."/>
            <person name="Artiguenave F."/>
            <person name="Brottier P."/>
            <person name="Bruls T."/>
            <person name="Pelletier E."/>
            <person name="Robert C."/>
            <person name="Wincker P."/>
            <person name="Smith D.R."/>
            <person name="Doucette-Stamm L."/>
            <person name="Rubenfield M."/>
            <person name="Weinstock K."/>
            <person name="Lee H.M."/>
            <person name="Dubois J."/>
            <person name="Rosenthal A."/>
            <person name="Platzer M."/>
            <person name="Nyakatura G."/>
            <person name="Taudien S."/>
            <person name="Rump A."/>
            <person name="Yang H."/>
            <person name="Yu J."/>
            <person name="Wang J."/>
            <person name="Huang G."/>
            <person name="Gu J."/>
            <person name="Hood L."/>
            <person name="Rowen L."/>
            <person name="Madan A."/>
            <person name="Qin S."/>
            <person name="Davis R.W."/>
            <person name="Federspiel N.A."/>
            <person name="Abola A.P."/>
            <person name="Proctor M.J."/>
            <person name="Myers R.M."/>
            <person name="Schmutz J."/>
            <person name="Dickson M."/>
            <person name="Grimwood J."/>
            <person name="Cox D.R."/>
            <person name="Olson M.V."/>
            <person name="Kaul R."/>
            <person name="Raymond C."/>
            <person name="Shimizu N."/>
            <person name="Kawasaki K."/>
            <person name="Minoshima S."/>
            <person name="Evans G.A."/>
            <person name="Athanasiou M."/>
            <person name="Schultz R."/>
            <person name="Roe B.A."/>
            <person name="Chen F."/>
            <person name="Pan H."/>
            <person name="Ramser J."/>
            <person name="Lehrach H."/>
            <person name="Reinhardt R."/>
            <person name="McCombie W.R."/>
            <person name="de la Bastide M."/>
            <person name="Dedhia N."/>
            <person name="Blocker H."/>
            <person name="Hornischer K."/>
            <person name="Nordsiek G."/>
            <person name="Agarwala R."/>
            <person name="Aravind L."/>
            <person name="Bailey J.A."/>
            <person name="Bateman A."/>
            <person name="Batzoglou S."/>
            <person name="Birney E."/>
            <person name="Bork P."/>
            <person name="Brown D.G."/>
            <person name="Burge C.B."/>
            <person name="Cerutti L."/>
            <person name="Chen H.C."/>
            <person name="Church D."/>
            <person name="Clamp M."/>
            <person name="Copley R.R."/>
            <person name="Doerks T."/>
            <person name="Eddy S.R."/>
            <person name="Eichler E.E."/>
            <person name="Furey T.S."/>
            <person name="Galagan J."/>
            <person name="Gilbert J.G."/>
            <person name="Harmon C."/>
            <person name="Hayashizaki Y."/>
            <person name="Haussler D."/>
            <person name="Hermjakob H."/>
            <person name="Hokamp K."/>
            <person name="Jang W."/>
            <person name="Johnson L.S."/>
            <person name="Jones T.A."/>
            <person name="Kasif S."/>
            <person name="Kaspryzk A."/>
            <person name="Kennedy S."/>
            <person name="Kent W.J."/>
            <person name="Kitts P."/>
            <person name="Koonin E.V."/>
            <person name="Korf I."/>
            <person name="Kulp D."/>
            <person name="Lancet D."/>
            <person name="Lowe T.M."/>
            <person name="McLysaght A."/>
            <person name="Mikkelsen T."/>
            <person name="Moran J.V."/>
            <person name="Mulder N."/>
            <person name="Pollara V.J."/>
            <person name="Ponting C.P."/>
            <person name="Schuler G."/>
            <person name="Schultz J."/>
            <person name="Slater G."/>
            <person name="Smit A.F."/>
            <person name="Stupka E."/>
            <person name="Szustakowski J."/>
            <person name="Thierry-Mieg D."/>
            <person name="Thierry-Mieg J."/>
            <person name="Wagner L."/>
            <person name="Wallis J."/>
            <person name="Wheeler R."/>
            <person name="Williams A."/>
            <person name="Wolf Y.I."/>
            <person name="Wolfe K.H."/>
            <person name="Yang S.P."/>
            <person name="Yeh R.F."/>
            <person name="Collins F."/>
            <person name="Guyer M.S."/>
            <person name="Peterson J."/>
            <person name="Felsenfeld A."/>
            <person name="Wetterstrand K.A."/>
            <person name="Patrinos A."/>
            <person name="Morgan M.J."/>
            <person name="de Jong P."/>
            <person name="Catanese J.J."/>
            <person name="Osoegawa K."/>
            <person name="Shizuya H."/>
            <person name="Choi S."/>
            <person name="Chen Y.J."/>
        </authorList>
    </citation>
    <scope>NUCLEOTIDE SEQUENCE [LARGE SCALE GENOMIC DNA]</scope>
</reference>
<evidence type="ECO:0000256" key="2">
    <source>
        <dbReference type="ARBA" id="ARBA00022807"/>
    </source>
</evidence>
<keyword evidence="10" id="KW-1185">Reference proteome</keyword>
<dbReference type="Ensembl" id="ENST00000678599.1">
    <property type="protein sequence ID" value="ENSP00000504676.1"/>
    <property type="gene ID" value="ENSG00000135047.16"/>
</dbReference>
<dbReference type="InterPro" id="IPR025661">
    <property type="entry name" value="Pept_asp_AS"/>
</dbReference>
<dbReference type="InterPro" id="IPR000668">
    <property type="entry name" value="Peptidase_C1A_C"/>
</dbReference>
<evidence type="ECO:0000256" key="1">
    <source>
        <dbReference type="ARBA" id="ARBA00008455"/>
    </source>
</evidence>
<reference evidence="9 10" key="3">
    <citation type="journal article" date="2004" name="Nature">
        <title>Finishing the euchromatic sequence of the human genome.</title>
        <authorList>
            <consortium name="International Human Genome Sequencing Consortium"/>
        </authorList>
    </citation>
    <scope>NUCLEOTIDE SEQUENCE [LARGE SCALE GENOMIC DNA]</scope>
</reference>
<reference evidence="9 10" key="2">
    <citation type="journal article" date="2004" name="Nature">
        <title>DNA sequence and analysis of human chromosome 9.</title>
        <authorList>
            <person name="Humphray S.J."/>
            <person name="Oliver K."/>
            <person name="Hunt A.R."/>
            <person name="Plumb R.W."/>
            <person name="Loveland J.E."/>
            <person name="Howe K.L."/>
            <person name="Andrews T.D."/>
            <person name="Searle S."/>
            <person name="Hunt S.E."/>
            <person name="Scott C.E."/>
            <person name="Jones M.C."/>
            <person name="Ainscough R."/>
            <person name="Almeida J.P."/>
            <person name="Ambrose K.D."/>
            <person name="Ashwell R.I."/>
            <person name="Babbage A.K."/>
            <person name="Babbage S."/>
            <person name="Bagguley C.L."/>
            <person name="Bailey J."/>
            <person name="Banerjee R."/>
            <person name="Barker D.J."/>
            <person name="Barlow K.F."/>
            <person name="Bates K."/>
            <person name="Beasley H."/>
            <person name="Beasley O."/>
            <person name="Bird C.P."/>
            <person name="Bray-Allen S."/>
            <person name="Brown A.J."/>
            <person name="Brown J.Y."/>
            <person name="Burford D."/>
            <person name="Burrill W."/>
            <person name="Burton J."/>
            <person name="Carder C."/>
            <person name="Carter N.P."/>
            <person name="Chapman J.C."/>
            <person name="Chen Y."/>
            <person name="Clarke G."/>
            <person name="Clark S.Y."/>
            <person name="Clee C.M."/>
            <person name="Clegg S."/>
            <person name="Collier R.E."/>
            <person name="Corby N."/>
            <person name="Crosier M."/>
            <person name="Cummings A.T."/>
            <person name="Davies J."/>
            <person name="Dhami P."/>
            <person name="Dunn M."/>
            <person name="Dutta I."/>
            <person name="Dyer L.W."/>
            <person name="Earthrowl M.E."/>
            <person name="Faulkner L."/>
            <person name="Fleming C.J."/>
            <person name="Frankish A."/>
            <person name="Frankland J.A."/>
            <person name="French L."/>
            <person name="Fricker D.G."/>
            <person name="Garner P."/>
            <person name="Garnett J."/>
            <person name="Ghori J."/>
            <person name="Gilbert J.G."/>
            <person name="Glison C."/>
            <person name="Grafham D.V."/>
            <person name="Gribble S."/>
            <person name="Griffiths C."/>
            <person name="Griffiths-Jones S."/>
            <person name="Grocock R."/>
            <person name="Guy J."/>
            <person name="Hall R.E."/>
            <person name="Hammond S."/>
            <person name="Harley J.L."/>
            <person name="Harrison E.S."/>
            <person name="Hart E.A."/>
            <person name="Heath P.D."/>
            <person name="Henderson C.D."/>
            <person name="Hopkins B.L."/>
            <person name="Howard P.J."/>
            <person name="Howden P.J."/>
            <person name="Huckle E."/>
            <person name="Johnson C."/>
            <person name="Johnson D."/>
            <person name="Joy A.A."/>
            <person name="Kay M."/>
            <person name="Keenan S."/>
            <person name="Kershaw J.K."/>
            <person name="Kimberley A.M."/>
            <person name="King A."/>
            <person name="Knights A."/>
            <person name="Laird G.K."/>
            <person name="Langford C."/>
            <person name="Lawlor S."/>
            <person name="Leongamornlert D.A."/>
            <person name="Leversha M."/>
            <person name="Lloyd C."/>
            <person name="Lloyd D.M."/>
            <person name="Lovell J."/>
            <person name="Martin S."/>
            <person name="Mashreghi-Mohammadi M."/>
            <person name="Matthews L."/>
            <person name="McLaren S."/>
            <person name="McLay K.E."/>
            <person name="McMurray A."/>
            <person name="Milne S."/>
            <person name="Nickerson T."/>
            <person name="Nisbett J."/>
            <person name="Nordsiek G."/>
            <person name="Pearce A.V."/>
            <person name="Peck A.I."/>
            <person name="Porter K.M."/>
            <person name="Pandian R."/>
            <person name="Pelan S."/>
            <person name="Phillimore B."/>
            <person name="Povey S."/>
            <person name="Ramsey Y."/>
            <person name="Rand V."/>
            <person name="Scharfe M."/>
            <person name="Sehra H.K."/>
            <person name="Shownkeen R."/>
            <person name="Sims S.K."/>
            <person name="Skuce C.D."/>
            <person name="Smith M."/>
            <person name="Steward C.A."/>
            <person name="Swarbreck D."/>
            <person name="Sycamore N."/>
            <person name="Tester J."/>
            <person name="Thorpe A."/>
            <person name="Tracey A."/>
            <person name="Tromans A."/>
            <person name="Thomas D.W."/>
            <person name="Wall M."/>
            <person name="Wallis J.M."/>
            <person name="West A.P."/>
            <person name="Whitehead S.L."/>
            <person name="Willey D.L."/>
            <person name="Williams S.A."/>
            <person name="Wilming L."/>
            <person name="Wray P.W."/>
            <person name="Young L."/>
            <person name="Ashurst J.L."/>
            <person name="Coulson A."/>
            <person name="Blocker H."/>
            <person name="Durbin R."/>
            <person name="Sulston J.E."/>
            <person name="Hubbard T."/>
            <person name="Jackson M.J."/>
            <person name="Bentley D.R."/>
            <person name="Beck S."/>
            <person name="Rogers J."/>
            <person name="Dunham I."/>
        </authorList>
    </citation>
    <scope>NUCLEOTIDE SEQUENCE [LARGE SCALE GENOMIC DNA]</scope>
</reference>
<dbReference type="SMART" id="SM00848">
    <property type="entry name" value="Inhibitor_I29"/>
    <property type="match status" value="1"/>
</dbReference>
<reference evidence="9" key="4">
    <citation type="submission" date="2025-08" db="UniProtKB">
        <authorList>
            <consortium name="Ensembl"/>
        </authorList>
    </citation>
    <scope>IDENTIFICATION</scope>
</reference>
<evidence type="ECO:0000259" key="7">
    <source>
        <dbReference type="SMART" id="SM00645"/>
    </source>
</evidence>
<dbReference type="SMART" id="SM00645">
    <property type="entry name" value="Pept_C1"/>
    <property type="match status" value="1"/>
</dbReference>
<feature type="chain" id="PRO_5029888854" evidence="6">
    <location>
        <begin position="18"/>
        <end position="258"/>
    </location>
</feature>
<name>A0A7I2V5M3_HUMAN</name>
<dbReference type="CDD" id="cd02248">
    <property type="entry name" value="Peptidase_C1A"/>
    <property type="match status" value="1"/>
</dbReference>
<dbReference type="GO" id="GO:0008234">
    <property type="term" value="F:cysteine-type peptidase activity"/>
    <property type="evidence" value="ECO:0007669"/>
    <property type="project" value="UniProtKB-KW"/>
</dbReference>
<keyword evidence="2" id="KW-0788">Thiol protease</keyword>
<dbReference type="FunFam" id="3.90.70.10:FF:000332">
    <property type="entry name" value="Cathepsin L1"/>
    <property type="match status" value="2"/>
</dbReference>
<dbReference type="HGNC" id="HGNC:2537">
    <property type="gene designation" value="CTSL"/>
</dbReference>
<protein>
    <submittedName>
        <fullName evidence="9">Cathepsin L</fullName>
    </submittedName>
</protein>
<dbReference type="PROSITE" id="PS00639">
    <property type="entry name" value="THIOL_PROTEASE_HIS"/>
    <property type="match status" value="1"/>
</dbReference>
<dbReference type="Bgee" id="ENSG00000135047">
    <property type="expression patterns" value="Expressed in stromal cell of endometrium and 214 other cell types or tissues"/>
</dbReference>
<dbReference type="GeneTree" id="ENSGT00940000154367"/>
<dbReference type="PROSITE" id="PS00640">
    <property type="entry name" value="THIOL_PROTEASE_ASN"/>
    <property type="match status" value="1"/>
</dbReference>
<dbReference type="Pfam" id="PF08246">
    <property type="entry name" value="Inhibitor_I29"/>
    <property type="match status" value="1"/>
</dbReference>
<dbReference type="GO" id="GO:0022617">
    <property type="term" value="P:extracellular matrix disassembly"/>
    <property type="evidence" value="ECO:0007669"/>
    <property type="project" value="UniProtKB-ARBA"/>
</dbReference>
<gene>
    <name evidence="9" type="primary">CTSL</name>
</gene>
<evidence type="ECO:0000313" key="10">
    <source>
        <dbReference type="Proteomes" id="UP000005640"/>
    </source>
</evidence>
<dbReference type="SUPFAM" id="SSF54001">
    <property type="entry name" value="Cysteine proteinases"/>
    <property type="match status" value="1"/>
</dbReference>
<feature type="domain" description="Peptidase C1A papain C-terminal" evidence="7">
    <location>
        <begin position="114"/>
        <end position="257"/>
    </location>
</feature>
<dbReference type="Proteomes" id="UP000005640">
    <property type="component" value="Chromosome 9"/>
</dbReference>
<reference evidence="9" key="5">
    <citation type="submission" date="2025-09" db="UniProtKB">
        <authorList>
            <consortium name="Ensembl"/>
        </authorList>
    </citation>
    <scope>IDENTIFICATION</scope>
</reference>
<evidence type="ECO:0000256" key="3">
    <source>
        <dbReference type="ARBA" id="ARBA00023145"/>
    </source>
</evidence>
<keyword evidence="11 12" id="KW-1267">Proteomics identification</keyword>
<evidence type="ECO:0000313" key="9">
    <source>
        <dbReference type="Ensembl" id="ENSP00000504676.1"/>
    </source>
</evidence>
<dbReference type="Pfam" id="PF00112">
    <property type="entry name" value="Peptidase_C1"/>
    <property type="match status" value="1"/>
</dbReference>
<dbReference type="FunFam" id="1.10.287.2250:FF:000003">
    <property type="entry name" value="Cathepsin L"/>
    <property type="match status" value="1"/>
</dbReference>
<evidence type="ECO:0000256" key="4">
    <source>
        <dbReference type="ARBA" id="ARBA00023157"/>
    </source>
</evidence>
<dbReference type="Ensembl" id="ENST00000678599.1">
    <property type="protein sequence ID" value="ENSP00000504676.1"/>
    <property type="gene ID" value="ENSG00000135047.17"/>
</dbReference>
<accession>A0A7I2V5M3</accession>
<dbReference type="OpenTargets" id="ENSG00000135047"/>
<dbReference type="GO" id="GO:0019886">
    <property type="term" value="P:antigen processing and presentation of exogenous peptide antigen via MHC class II"/>
    <property type="evidence" value="ECO:0007669"/>
    <property type="project" value="UniProtKB-ARBA"/>
</dbReference>
<evidence type="ECO:0000259" key="8">
    <source>
        <dbReference type="SMART" id="SM00848"/>
    </source>
</evidence>
<dbReference type="EMBL" id="AL160279">
    <property type="status" value="NOT_ANNOTATED_CDS"/>
    <property type="molecule type" value="Genomic_DNA"/>
</dbReference>
<organism evidence="9 10">
    <name type="scientific">Homo sapiens</name>
    <name type="common">Human</name>
    <dbReference type="NCBI Taxonomy" id="9606"/>
    <lineage>
        <taxon>Eukaryota</taxon>
        <taxon>Metazoa</taxon>
        <taxon>Chordata</taxon>
        <taxon>Craniata</taxon>
        <taxon>Vertebrata</taxon>
        <taxon>Euteleostomi</taxon>
        <taxon>Mammalia</taxon>
        <taxon>Eutheria</taxon>
        <taxon>Euarchontoglires</taxon>
        <taxon>Primates</taxon>
        <taxon>Haplorrhini</taxon>
        <taxon>Catarrhini</taxon>
        <taxon>Hominidae</taxon>
        <taxon>Homo</taxon>
    </lineage>
</organism>
<keyword evidence="4" id="KW-1015">Disulfide bond</keyword>
<dbReference type="GO" id="GO:0006508">
    <property type="term" value="P:proteolysis"/>
    <property type="evidence" value="ECO:0007669"/>
    <property type="project" value="InterPro"/>
</dbReference>
<feature type="domain" description="Cathepsin propeptide inhibitor" evidence="8">
    <location>
        <begin position="29"/>
        <end position="88"/>
    </location>
</feature>
<keyword evidence="2" id="KW-0378">Hydrolase</keyword>
<evidence type="ECO:0007829" key="11">
    <source>
        <dbReference type="PeptideAtlas" id="A0A7I2V5M3"/>
    </source>
</evidence>
<dbReference type="GO" id="GO:0005794">
    <property type="term" value="C:Golgi apparatus"/>
    <property type="evidence" value="ECO:0000314"/>
    <property type="project" value="HPA"/>
</dbReference>
<dbReference type="AlphaFoldDB" id="A0A7I2V5M3"/>
<dbReference type="InterPro" id="IPR013201">
    <property type="entry name" value="Prot_inhib_I29"/>
</dbReference>
<comment type="similarity">
    <text evidence="5">To the propeptide regions of cysteine proteases.</text>
</comment>
<dbReference type="GO" id="GO:0043202">
    <property type="term" value="C:lysosomal lumen"/>
    <property type="evidence" value="ECO:0007669"/>
    <property type="project" value="UniProtKB-ARBA"/>
</dbReference>
<sequence length="258" mass="29570">MNPTLILAAFCLGIASATLTFDHSLEAQWTKWKAMHNRLYGMNEEGWRRAVWEKNMKMIELHNQEYREGKHSFTMAMNAFGDMTSEEFRQVMNGFQNRKPRKGKVFQEPLFYEAPRSVDWREKGYVTPVKNQEESCKYNPKYSVANDTGFVDIPKQEKALMKAVATVGPISVAIDAGHESFLFYKEGIYFEPDCSSEDMDHGVLVVGYGFESTESDNNKYWLVKNSWGEEWGMGGYVKMAKDRRNHCGIASAASYPTV</sequence>
<dbReference type="InterPro" id="IPR039417">
    <property type="entry name" value="Peptidase_C1A_papain-like"/>
</dbReference>
<keyword evidence="6" id="KW-0732">Signal</keyword>
<comment type="similarity">
    <text evidence="1">Belongs to the peptidase C1 family.</text>
</comment>
<feature type="signal peptide" evidence="6">
    <location>
        <begin position="1"/>
        <end position="17"/>
    </location>
</feature>
<dbReference type="SMR" id="A0A7I2V5M3"/>